<proteinExistence type="predicted"/>
<name>A0A6B8RMY3_9BACL</name>
<dbReference type="KEGG" id="ppsc:EHS13_22185"/>
<keyword evidence="1" id="KW-0812">Transmembrane</keyword>
<dbReference type="RefSeq" id="WP_155702502.1">
    <property type="nucleotide sequence ID" value="NZ_CP034235.1"/>
</dbReference>
<accession>A0A6B8RMY3</accession>
<sequence>MPIPRLPQNDREITYQVGWKKGTIHKKVDIETPAAIVVEPKGLISYIWHKAPSLPASMDLYVLCALPLISVLAIAALIYFLTQS</sequence>
<gene>
    <name evidence="2" type="ORF">EHS13_22185</name>
</gene>
<dbReference type="Proteomes" id="UP000426246">
    <property type="component" value="Chromosome"/>
</dbReference>
<dbReference type="EMBL" id="CP034235">
    <property type="protein sequence ID" value="QGQ97399.1"/>
    <property type="molecule type" value="Genomic_DNA"/>
</dbReference>
<evidence type="ECO:0000313" key="3">
    <source>
        <dbReference type="Proteomes" id="UP000426246"/>
    </source>
</evidence>
<feature type="transmembrane region" description="Helical" evidence="1">
    <location>
        <begin position="60"/>
        <end position="81"/>
    </location>
</feature>
<keyword evidence="3" id="KW-1185">Reference proteome</keyword>
<dbReference type="AlphaFoldDB" id="A0A6B8RMY3"/>
<evidence type="ECO:0000256" key="1">
    <source>
        <dbReference type="SAM" id="Phobius"/>
    </source>
</evidence>
<reference evidence="3" key="1">
    <citation type="submission" date="2018-11" db="EMBL/GenBank/DDBJ databases">
        <title>Complete genome sequence of Paenibacillus sp. ML311-T8.</title>
        <authorList>
            <person name="Nam Y.-D."/>
            <person name="Kang J."/>
            <person name="Chung W.-H."/>
            <person name="Park Y.S."/>
        </authorList>
    </citation>
    <scope>NUCLEOTIDE SEQUENCE [LARGE SCALE GENOMIC DNA]</scope>
    <source>
        <strain evidence="3">ML311-T8</strain>
    </source>
</reference>
<evidence type="ECO:0000313" key="2">
    <source>
        <dbReference type="EMBL" id="QGQ97399.1"/>
    </source>
</evidence>
<organism evidence="2 3">
    <name type="scientific">Paenibacillus psychroresistens</name>
    <dbReference type="NCBI Taxonomy" id="1778678"/>
    <lineage>
        <taxon>Bacteria</taxon>
        <taxon>Bacillati</taxon>
        <taxon>Bacillota</taxon>
        <taxon>Bacilli</taxon>
        <taxon>Bacillales</taxon>
        <taxon>Paenibacillaceae</taxon>
        <taxon>Paenibacillus</taxon>
    </lineage>
</organism>
<protein>
    <submittedName>
        <fullName evidence="2">Uncharacterized protein</fullName>
    </submittedName>
</protein>
<dbReference type="OrthoDB" id="2626688at2"/>
<keyword evidence="1" id="KW-0472">Membrane</keyword>
<keyword evidence="1" id="KW-1133">Transmembrane helix</keyword>